<name>A0A1N6FTT5_9BACT</name>
<dbReference type="AlphaFoldDB" id="A0A1N6FTT5"/>
<evidence type="ECO:0000313" key="3">
    <source>
        <dbReference type="Proteomes" id="UP000185003"/>
    </source>
</evidence>
<organism evidence="2 3">
    <name type="scientific">Chitinophaga niabensis</name>
    <dbReference type="NCBI Taxonomy" id="536979"/>
    <lineage>
        <taxon>Bacteria</taxon>
        <taxon>Pseudomonadati</taxon>
        <taxon>Bacteroidota</taxon>
        <taxon>Chitinophagia</taxon>
        <taxon>Chitinophagales</taxon>
        <taxon>Chitinophagaceae</taxon>
        <taxon>Chitinophaga</taxon>
    </lineage>
</organism>
<accession>A0A1N6FTT5</accession>
<dbReference type="STRING" id="536979.SAMN04488055_2406"/>
<feature type="signal peptide" evidence="1">
    <location>
        <begin position="1"/>
        <end position="32"/>
    </location>
</feature>
<gene>
    <name evidence="2" type="ORF">SAMN04488055_2406</name>
</gene>
<feature type="chain" id="PRO_5012839564" evidence="1">
    <location>
        <begin position="33"/>
        <end position="176"/>
    </location>
</feature>
<reference evidence="2 3" key="1">
    <citation type="submission" date="2016-11" db="EMBL/GenBank/DDBJ databases">
        <authorList>
            <person name="Jaros S."/>
            <person name="Januszkiewicz K."/>
            <person name="Wedrychowicz H."/>
        </authorList>
    </citation>
    <scope>NUCLEOTIDE SEQUENCE [LARGE SCALE GENOMIC DNA]</scope>
    <source>
        <strain evidence="2 3">DSM 24787</strain>
    </source>
</reference>
<proteinExistence type="predicted"/>
<protein>
    <submittedName>
        <fullName evidence="2">Uncharacterized protein</fullName>
    </submittedName>
</protein>
<dbReference type="Proteomes" id="UP000185003">
    <property type="component" value="Unassembled WGS sequence"/>
</dbReference>
<evidence type="ECO:0000313" key="2">
    <source>
        <dbReference type="EMBL" id="SIN98632.1"/>
    </source>
</evidence>
<keyword evidence="1" id="KW-0732">Signal</keyword>
<sequence>MNNRTIFFNKPMTQKLFYTVTLICCCALGALAQSNKPAVKKPAAAKTPPAAVAQKPLRFRTTWGIFLSDTLPRPEVLKLLDSALIVRDGGNQKFPVVSFDFTWEKKEPYLNDTTNEVGFYTEYIGDSFKSDRIDTTWSSRLKETIQKGEVLFFNNIVIKYTGDKFYRAPELKITIK</sequence>
<evidence type="ECO:0000256" key="1">
    <source>
        <dbReference type="SAM" id="SignalP"/>
    </source>
</evidence>
<dbReference type="EMBL" id="FSRA01000001">
    <property type="protein sequence ID" value="SIN98632.1"/>
    <property type="molecule type" value="Genomic_DNA"/>
</dbReference>
<keyword evidence="3" id="KW-1185">Reference proteome</keyword>